<evidence type="ECO:0000259" key="9">
    <source>
        <dbReference type="SMART" id="SM00148"/>
    </source>
</evidence>
<dbReference type="GO" id="GO:0048015">
    <property type="term" value="P:phosphatidylinositol-mediated signaling"/>
    <property type="evidence" value="ECO:0007669"/>
    <property type="project" value="TreeGrafter"/>
</dbReference>
<dbReference type="GO" id="GO:0051209">
    <property type="term" value="P:release of sequestered calcium ion into cytosol"/>
    <property type="evidence" value="ECO:0007669"/>
    <property type="project" value="TreeGrafter"/>
</dbReference>
<organism evidence="10 11">
    <name type="scientific">Plectus sambesii</name>
    <dbReference type="NCBI Taxonomy" id="2011161"/>
    <lineage>
        <taxon>Eukaryota</taxon>
        <taxon>Metazoa</taxon>
        <taxon>Ecdysozoa</taxon>
        <taxon>Nematoda</taxon>
        <taxon>Chromadorea</taxon>
        <taxon>Plectida</taxon>
        <taxon>Plectina</taxon>
        <taxon>Plectoidea</taxon>
        <taxon>Plectidae</taxon>
        <taxon>Plectus</taxon>
    </lineage>
</organism>
<dbReference type="PRINTS" id="PR00390">
    <property type="entry name" value="PHPHLIPASEC"/>
</dbReference>
<dbReference type="GO" id="GO:0007186">
    <property type="term" value="P:G protein-coupled receptor signaling pathway"/>
    <property type="evidence" value="ECO:0007669"/>
    <property type="project" value="TreeGrafter"/>
</dbReference>
<evidence type="ECO:0000256" key="3">
    <source>
        <dbReference type="ARBA" id="ARBA00022801"/>
    </source>
</evidence>
<dbReference type="AlphaFoldDB" id="A0A914X0B6"/>
<dbReference type="GO" id="GO:0046488">
    <property type="term" value="P:phosphatidylinositol metabolic process"/>
    <property type="evidence" value="ECO:0007669"/>
    <property type="project" value="TreeGrafter"/>
</dbReference>
<evidence type="ECO:0000256" key="4">
    <source>
        <dbReference type="ARBA" id="ARBA00022963"/>
    </source>
</evidence>
<dbReference type="PANTHER" id="PTHR10336">
    <property type="entry name" value="PHOSPHOINOSITIDE-SPECIFIC PHOSPHOLIPASE C FAMILY PROTEIN"/>
    <property type="match status" value="1"/>
</dbReference>
<proteinExistence type="predicted"/>
<evidence type="ECO:0000256" key="8">
    <source>
        <dbReference type="SAM" id="MobiDB-lite"/>
    </source>
</evidence>
<keyword evidence="3 7" id="KW-0378">Hydrolase</keyword>
<evidence type="ECO:0000313" key="10">
    <source>
        <dbReference type="Proteomes" id="UP000887566"/>
    </source>
</evidence>
<dbReference type="GO" id="GO:0005737">
    <property type="term" value="C:cytoplasm"/>
    <property type="evidence" value="ECO:0007669"/>
    <property type="project" value="TreeGrafter"/>
</dbReference>
<keyword evidence="10" id="KW-1185">Reference proteome</keyword>
<dbReference type="InterPro" id="IPR017946">
    <property type="entry name" value="PLC-like_Pdiesterase_TIM-brl"/>
</dbReference>
<dbReference type="SUPFAM" id="SSF47473">
    <property type="entry name" value="EF-hand"/>
    <property type="match status" value="1"/>
</dbReference>
<dbReference type="WBParaSite" id="PSAMB.scaffold594size46303.g7206.t1">
    <property type="protein sequence ID" value="PSAMB.scaffold594size46303.g7206.t1"/>
    <property type="gene ID" value="PSAMB.scaffold594size46303.g7206"/>
</dbReference>
<dbReference type="EC" id="3.1.4.11" evidence="2 7"/>
<evidence type="ECO:0000256" key="6">
    <source>
        <dbReference type="ARBA" id="ARBA00023224"/>
    </source>
</evidence>
<dbReference type="Pfam" id="PF09279">
    <property type="entry name" value="EF-hand_like"/>
    <property type="match status" value="1"/>
</dbReference>
<dbReference type="InterPro" id="IPR015359">
    <property type="entry name" value="PLC_EF-hand-like"/>
</dbReference>
<dbReference type="Gene3D" id="3.20.20.190">
    <property type="entry name" value="Phosphatidylinositol (PI) phosphodiesterase"/>
    <property type="match status" value="1"/>
</dbReference>
<dbReference type="FunFam" id="3.20.20.190:FF:000084">
    <property type="match status" value="1"/>
</dbReference>
<sequence length="589" mass="65715">MLQAKEYLDFSVVVDIRYGKHAKPPKDVERARETLAGSFVIPASTFDNSFLTIVHGSDFATPSFITFVANSPDVAEEWGEAIFKVATNLLSLNGSVMHFISKAHAKLRFGSRGNDFYPTDISKLIVPSERNKEERKIVETAIKSVDVLLEKDKSRIVGDSFGEEKFYQFYRVLTIRSEINTIFDKINKSKNTKKDKDKDKDKDTEKTATISVEQFINFLNEEQRDPRLNEILYPYYTTVSTQKLITLYEPNESLAKKGQLSIDGFIRFLIGEDNGVLAEEHLDLRPEDMNEPLAHYFINSSHNTYLTGHQLRGKSSVEIYRQVLLARSRSVELDCWDGPNNEPLITHGLPAITFVTPVLFKDVIEAIAESAFKTSPYPVILSFENHCSSKQQAKMAQYCRDIFGDMLLTEPLPTYPLEPGIPLPSPVALQKKIIIKNKKTELNKATDGEIAAKLEKTRSVGWNDRLPSGLTLPAQESTDSTKTDVAADESDRPPRPPLEQGASMDSISQAPNLIGVATVNGQYVEATAIVTDQSTISLVTATAGSQEIVDCDDPDEVGELQKQIVRDTIQVGSELSALVNYMRAMGKFT</sequence>
<name>A0A914X0B6_9BILA</name>
<dbReference type="Gene3D" id="2.30.29.240">
    <property type="match status" value="1"/>
</dbReference>
<dbReference type="SMART" id="SM00148">
    <property type="entry name" value="PLCXc"/>
    <property type="match status" value="1"/>
</dbReference>
<evidence type="ECO:0000256" key="2">
    <source>
        <dbReference type="ARBA" id="ARBA00012368"/>
    </source>
</evidence>
<keyword evidence="5 7" id="KW-0443">Lipid metabolism</keyword>
<dbReference type="GO" id="GO:0016042">
    <property type="term" value="P:lipid catabolic process"/>
    <property type="evidence" value="ECO:0007669"/>
    <property type="project" value="UniProtKB-KW"/>
</dbReference>
<protein>
    <recommendedName>
        <fullName evidence="2 7">Phosphoinositide phospholipase C</fullName>
        <ecNumber evidence="2 7">3.1.4.11</ecNumber>
    </recommendedName>
</protein>
<feature type="domain" description="Phosphatidylinositol-specific phospholipase C X" evidence="9">
    <location>
        <begin position="287"/>
        <end position="438"/>
    </location>
</feature>
<dbReference type="InterPro" id="IPR000909">
    <property type="entry name" value="PLipase_C_PInositol-sp_X_dom"/>
</dbReference>
<feature type="region of interest" description="Disordered" evidence="8">
    <location>
        <begin position="465"/>
        <end position="504"/>
    </location>
</feature>
<dbReference type="Pfam" id="PF17787">
    <property type="entry name" value="PH_14"/>
    <property type="match status" value="1"/>
</dbReference>
<dbReference type="InterPro" id="IPR037862">
    <property type="entry name" value="PLC-beta_PH"/>
</dbReference>
<dbReference type="SUPFAM" id="SSF50729">
    <property type="entry name" value="PH domain-like"/>
    <property type="match status" value="1"/>
</dbReference>
<dbReference type="SUPFAM" id="SSF51695">
    <property type="entry name" value="PLC-like phosphodiesterases"/>
    <property type="match status" value="1"/>
</dbReference>
<keyword evidence="6" id="KW-0807">Transducer</keyword>
<dbReference type="Gene3D" id="1.10.238.10">
    <property type="entry name" value="EF-hand"/>
    <property type="match status" value="1"/>
</dbReference>
<evidence type="ECO:0000256" key="1">
    <source>
        <dbReference type="ARBA" id="ARBA00001195"/>
    </source>
</evidence>
<dbReference type="PROSITE" id="PS50007">
    <property type="entry name" value="PIPLC_X_DOMAIN"/>
    <property type="match status" value="1"/>
</dbReference>
<keyword evidence="4 7" id="KW-0442">Lipid degradation</keyword>
<evidence type="ECO:0000313" key="11">
    <source>
        <dbReference type="WBParaSite" id="PSAMB.scaffold594size46303.g7206.t1"/>
    </source>
</evidence>
<comment type="catalytic activity">
    <reaction evidence="1 7">
        <text>a 1,2-diacyl-sn-glycero-3-phospho-(1D-myo-inositol-4,5-bisphosphate) + H2O = 1D-myo-inositol 1,4,5-trisphosphate + a 1,2-diacyl-sn-glycerol + H(+)</text>
        <dbReference type="Rhea" id="RHEA:33179"/>
        <dbReference type="ChEBI" id="CHEBI:15377"/>
        <dbReference type="ChEBI" id="CHEBI:15378"/>
        <dbReference type="ChEBI" id="CHEBI:17815"/>
        <dbReference type="ChEBI" id="CHEBI:58456"/>
        <dbReference type="ChEBI" id="CHEBI:203600"/>
        <dbReference type="EC" id="3.1.4.11"/>
    </reaction>
</comment>
<evidence type="ECO:0000256" key="5">
    <source>
        <dbReference type="ARBA" id="ARBA00023098"/>
    </source>
</evidence>
<reference evidence="11" key="1">
    <citation type="submission" date="2022-11" db="UniProtKB">
        <authorList>
            <consortium name="WormBaseParasite"/>
        </authorList>
    </citation>
    <scope>IDENTIFICATION</scope>
</reference>
<dbReference type="InterPro" id="IPR011992">
    <property type="entry name" value="EF-hand-dom_pair"/>
</dbReference>
<accession>A0A914X0B6</accession>
<dbReference type="GO" id="GO:0004435">
    <property type="term" value="F:phosphatidylinositol-4,5-bisphosphate phospholipase C activity"/>
    <property type="evidence" value="ECO:0007669"/>
    <property type="project" value="UniProtKB-EC"/>
</dbReference>
<dbReference type="PANTHER" id="PTHR10336:SF149">
    <property type="entry name" value="1-PHOSPHATIDYLINOSITOL 4,5-BISPHOSPHATE PHOSPHODIESTERASE CLASSES I AND II"/>
    <property type="match status" value="1"/>
</dbReference>
<dbReference type="Pfam" id="PF00388">
    <property type="entry name" value="PI-PLC-X"/>
    <property type="match status" value="1"/>
</dbReference>
<dbReference type="InterPro" id="IPR001192">
    <property type="entry name" value="PI-PLC_fam"/>
</dbReference>
<evidence type="ECO:0000256" key="7">
    <source>
        <dbReference type="RuleBase" id="RU361133"/>
    </source>
</evidence>
<dbReference type="Proteomes" id="UP000887566">
    <property type="component" value="Unplaced"/>
</dbReference>
<dbReference type="CDD" id="cd16200">
    <property type="entry name" value="EFh_PI-PLCbeta"/>
    <property type="match status" value="1"/>
</dbReference>